<keyword evidence="2" id="KW-0503">Monooxygenase</keyword>
<comment type="similarity">
    <text evidence="1 2">Belongs to the cytochrome P450 family.</text>
</comment>
<keyword evidence="4" id="KW-1185">Reference proteome</keyword>
<dbReference type="PANTHER" id="PTHR46696:SF4">
    <property type="entry name" value="BIOTIN BIOSYNTHESIS CYTOCHROME P450"/>
    <property type="match status" value="1"/>
</dbReference>
<organism evidence="3 4">
    <name type="scientific">Streptomyces tauricus</name>
    <dbReference type="NCBI Taxonomy" id="68274"/>
    <lineage>
        <taxon>Bacteria</taxon>
        <taxon>Bacillati</taxon>
        <taxon>Actinomycetota</taxon>
        <taxon>Actinomycetes</taxon>
        <taxon>Kitasatosporales</taxon>
        <taxon>Streptomycetaceae</taxon>
        <taxon>Streptomyces</taxon>
        <taxon>Streptomyces aurantiacus group</taxon>
    </lineage>
</organism>
<keyword evidence="2" id="KW-0479">Metal-binding</keyword>
<dbReference type="Pfam" id="PF00067">
    <property type="entry name" value="p450"/>
    <property type="match status" value="1"/>
</dbReference>
<sequence>MAEIRLRARVRCRPSRLWFRCPRVPHEGEQVTGNTSQQEHLPFDALSGRWQSLRALRPVHYDEQQSAWQVVDHESVAAVLADPATFSSDFSSIAPTQEDFEVFRQGNFVGMDPPEHRKLRTLVSQAFTPRVVSGLQPRIENVCGRLLDDVADRDRFDLVDTLAYPLPIIVIAELLGIPAADHRLFQEWAATLFGGDELGEAPNMDDLARALKAIAPTVREMNGYVLDHIRRCRANPGDDLTSKLLAAEVDGVRLEDQEIVGFVALLLVAGHVTTTALLGNAVVTFDRHPGTFQALRAEPDRLPDAIEEVLRWLPPFAELGRRATRPVVIGEQDIPAGAMVVAHLGAANRDPSRFEAPDVFDPTRSPNPHLTFGHGIHFCFGAPLARLEARIALRMLLERFSELRVPTYGEVTFQNPGVIVGVRRLPVEVARS</sequence>
<evidence type="ECO:0000313" key="3">
    <source>
        <dbReference type="EMBL" id="WTP47297.1"/>
    </source>
</evidence>
<protein>
    <submittedName>
        <fullName evidence="3">Cytochrome P450</fullName>
    </submittedName>
</protein>
<dbReference type="PRINTS" id="PR00359">
    <property type="entry name" value="BP450"/>
</dbReference>
<dbReference type="RefSeq" id="WP_328936556.1">
    <property type="nucleotide sequence ID" value="NZ_CP108133.1"/>
</dbReference>
<dbReference type="PROSITE" id="PS00086">
    <property type="entry name" value="CYTOCHROME_P450"/>
    <property type="match status" value="1"/>
</dbReference>
<proteinExistence type="inferred from homology"/>
<dbReference type="InterPro" id="IPR017972">
    <property type="entry name" value="Cyt_P450_CS"/>
</dbReference>
<keyword evidence="2" id="KW-0349">Heme</keyword>
<dbReference type="PANTHER" id="PTHR46696">
    <property type="entry name" value="P450, PUTATIVE (EUROFUNG)-RELATED"/>
    <property type="match status" value="1"/>
</dbReference>
<evidence type="ECO:0000256" key="1">
    <source>
        <dbReference type="ARBA" id="ARBA00010617"/>
    </source>
</evidence>
<keyword evidence="2" id="KW-0560">Oxidoreductase</keyword>
<dbReference type="EMBL" id="CP108133">
    <property type="protein sequence ID" value="WTP47297.1"/>
    <property type="molecule type" value="Genomic_DNA"/>
</dbReference>
<name>A0ABZ1J6P1_9ACTN</name>
<dbReference type="InterPro" id="IPR036396">
    <property type="entry name" value="Cyt_P450_sf"/>
</dbReference>
<evidence type="ECO:0000256" key="2">
    <source>
        <dbReference type="RuleBase" id="RU000461"/>
    </source>
</evidence>
<keyword evidence="2" id="KW-0408">Iron</keyword>
<accession>A0ABZ1J6P1</accession>
<evidence type="ECO:0000313" key="4">
    <source>
        <dbReference type="Proteomes" id="UP001432166"/>
    </source>
</evidence>
<reference evidence="3" key="1">
    <citation type="submission" date="2022-10" db="EMBL/GenBank/DDBJ databases">
        <title>The complete genomes of actinobacterial strains from the NBC collection.</title>
        <authorList>
            <person name="Joergensen T.S."/>
            <person name="Alvarez Arevalo M."/>
            <person name="Sterndorff E.B."/>
            <person name="Faurdal D."/>
            <person name="Vuksanovic O."/>
            <person name="Mourched A.-S."/>
            <person name="Charusanti P."/>
            <person name="Shaw S."/>
            <person name="Blin K."/>
            <person name="Weber T."/>
        </authorList>
    </citation>
    <scope>NUCLEOTIDE SEQUENCE</scope>
    <source>
        <strain evidence="3">NBC_00189</strain>
    </source>
</reference>
<dbReference type="Proteomes" id="UP001432166">
    <property type="component" value="Chromosome"/>
</dbReference>
<gene>
    <name evidence="3" type="ORF">OG288_02575</name>
</gene>
<dbReference type="InterPro" id="IPR002397">
    <property type="entry name" value="Cyt_P450_B"/>
</dbReference>
<dbReference type="Gene3D" id="1.10.630.10">
    <property type="entry name" value="Cytochrome P450"/>
    <property type="match status" value="1"/>
</dbReference>
<dbReference type="InterPro" id="IPR001128">
    <property type="entry name" value="Cyt_P450"/>
</dbReference>
<dbReference type="SUPFAM" id="SSF48264">
    <property type="entry name" value="Cytochrome P450"/>
    <property type="match status" value="1"/>
</dbReference>
<dbReference type="CDD" id="cd11032">
    <property type="entry name" value="P450_EryK-like"/>
    <property type="match status" value="1"/>
</dbReference>